<dbReference type="PANTHER" id="PTHR43272">
    <property type="entry name" value="LONG-CHAIN-FATTY-ACID--COA LIGASE"/>
    <property type="match status" value="1"/>
</dbReference>
<dbReference type="AlphaFoldDB" id="A0A0C3R5K1"/>
<evidence type="ECO:0000256" key="3">
    <source>
        <dbReference type="ARBA" id="ARBA00024484"/>
    </source>
</evidence>
<evidence type="ECO:0000256" key="1">
    <source>
        <dbReference type="ARBA" id="ARBA00022741"/>
    </source>
</evidence>
<organism evidence="5 6">
    <name type="scientific">Sanguibacteroides justesenii</name>
    <dbReference type="NCBI Taxonomy" id="1547597"/>
    <lineage>
        <taxon>Bacteria</taxon>
        <taxon>Pseudomonadati</taxon>
        <taxon>Bacteroidota</taxon>
        <taxon>Bacteroidia</taxon>
        <taxon>Bacteroidales</taxon>
        <taxon>Porphyromonadaceae</taxon>
        <taxon>Sanguibacteroides</taxon>
    </lineage>
</organism>
<sequence>MEESFLKLIEHSIKEHWNLPSLSDYQGANHTYKDVARRVEKLHILFKESDIHPGDRIALCSRNTANWGIAFLAALTYGAVAVPILNEFKPDTIHHIINHSGARLLFVGKSVWDEIDHEDMPDLDGILAMSDYSVIFSRNNKLEETNTRLNELFGQKYPERFTAEDVLYRVDAPEELAMINYTSGTTSSPKGVMLPYRSMWSNLRYALDQMGYNPGEKLVSILTMAHMYGLAFEFIYPFTSGTHIYFLQKMPSPKILNEVFTEIRPHLIVAVPLIIEKIIKKRVLSQLDKFHIKLMLKIPVLNGKIRHKIKQKILDAFGGRFKLLAIGGAALNKEVEAFLHSVKFPYTVGYGMTECGPAIAFDHWDTFHPTSCGKVVDRMELKIASSDPEHVVGEILTRGMNVMDGYYENPEATNVVLDSDKWLHTGDLGIIDKDGYLYIKGRSKNLILGPSGQNIYPEEIEDYLNVMPYIAESLVIEREGKLIGLIYPDFEAMKQNKISEENLSRILEESRKQVNQQLPSYSQIARIMIHNEEFEKTPKRSIKRYLYQ</sequence>
<dbReference type="Proteomes" id="UP000031980">
    <property type="component" value="Unassembled WGS sequence"/>
</dbReference>
<comment type="catalytic activity">
    <reaction evidence="3">
        <text>a long-chain fatty acid + ATP + CoA = a long-chain fatty acyl-CoA + AMP + diphosphate</text>
        <dbReference type="Rhea" id="RHEA:15421"/>
        <dbReference type="ChEBI" id="CHEBI:30616"/>
        <dbReference type="ChEBI" id="CHEBI:33019"/>
        <dbReference type="ChEBI" id="CHEBI:57287"/>
        <dbReference type="ChEBI" id="CHEBI:57560"/>
        <dbReference type="ChEBI" id="CHEBI:83139"/>
        <dbReference type="ChEBI" id="CHEBI:456215"/>
        <dbReference type="EC" id="6.2.1.3"/>
    </reaction>
    <physiologicalReaction direction="left-to-right" evidence="3">
        <dbReference type="Rhea" id="RHEA:15422"/>
    </physiologicalReaction>
</comment>
<dbReference type="GO" id="GO:0016020">
    <property type="term" value="C:membrane"/>
    <property type="evidence" value="ECO:0007669"/>
    <property type="project" value="TreeGrafter"/>
</dbReference>
<protein>
    <submittedName>
        <fullName evidence="5">Long-chain fatty acid--CoA ligase</fullName>
    </submittedName>
</protein>
<dbReference type="InterPro" id="IPR000873">
    <property type="entry name" value="AMP-dep_synth/lig_dom"/>
</dbReference>
<feature type="domain" description="AMP-dependent synthetase/ligase" evidence="4">
    <location>
        <begin position="11"/>
        <end position="407"/>
    </location>
</feature>
<evidence type="ECO:0000256" key="2">
    <source>
        <dbReference type="ARBA" id="ARBA00022840"/>
    </source>
</evidence>
<dbReference type="EMBL" id="JPIU01000038">
    <property type="protein sequence ID" value="KIO44975.1"/>
    <property type="molecule type" value="Genomic_DNA"/>
</dbReference>
<evidence type="ECO:0000313" key="5">
    <source>
        <dbReference type="EMBL" id="KIO44975.1"/>
    </source>
</evidence>
<evidence type="ECO:0000259" key="4">
    <source>
        <dbReference type="Pfam" id="PF00501"/>
    </source>
</evidence>
<dbReference type="Pfam" id="PF00501">
    <property type="entry name" value="AMP-binding"/>
    <property type="match status" value="1"/>
</dbReference>
<dbReference type="SUPFAM" id="SSF56801">
    <property type="entry name" value="Acetyl-CoA synthetase-like"/>
    <property type="match status" value="1"/>
</dbReference>
<keyword evidence="5" id="KW-0436">Ligase</keyword>
<name>A0A0C3R5K1_9PORP</name>
<dbReference type="GO" id="GO:0004467">
    <property type="term" value="F:long-chain fatty acid-CoA ligase activity"/>
    <property type="evidence" value="ECO:0007669"/>
    <property type="project" value="UniProtKB-EC"/>
</dbReference>
<dbReference type="Pfam" id="PF23562">
    <property type="entry name" value="AMP-binding_C_3"/>
    <property type="match status" value="1"/>
</dbReference>
<dbReference type="InterPro" id="IPR045851">
    <property type="entry name" value="AMP-bd_C_sf"/>
</dbReference>
<dbReference type="GO" id="GO:0005524">
    <property type="term" value="F:ATP binding"/>
    <property type="evidence" value="ECO:0007669"/>
    <property type="project" value="UniProtKB-KW"/>
</dbReference>
<dbReference type="InterPro" id="IPR042099">
    <property type="entry name" value="ANL_N_sf"/>
</dbReference>
<keyword evidence="1" id="KW-0547">Nucleotide-binding</keyword>
<keyword evidence="6" id="KW-1185">Reference proteome</keyword>
<evidence type="ECO:0000313" key="6">
    <source>
        <dbReference type="Proteomes" id="UP000031980"/>
    </source>
</evidence>
<comment type="caution">
    <text evidence="5">The sequence shown here is derived from an EMBL/GenBank/DDBJ whole genome shotgun (WGS) entry which is preliminary data.</text>
</comment>
<dbReference type="PROSITE" id="PS00455">
    <property type="entry name" value="AMP_BINDING"/>
    <property type="match status" value="1"/>
</dbReference>
<dbReference type="RefSeq" id="WP_041505137.1">
    <property type="nucleotide sequence ID" value="NZ_JPIU01000038.1"/>
</dbReference>
<dbReference type="Gene3D" id="3.40.50.12780">
    <property type="entry name" value="N-terminal domain of ligase-like"/>
    <property type="match status" value="1"/>
</dbReference>
<dbReference type="PANTHER" id="PTHR43272:SF33">
    <property type="entry name" value="AMP-BINDING DOMAIN-CONTAINING PROTEIN-RELATED"/>
    <property type="match status" value="1"/>
</dbReference>
<keyword evidence="2" id="KW-0067">ATP-binding</keyword>
<accession>A0A0C3R5K1</accession>
<reference evidence="5 6" key="1">
    <citation type="submission" date="2014-07" db="EMBL/GenBank/DDBJ databases">
        <title>Porphyromonadaceae bacterium OUH 308042 = ATCC BAA-2681 = DSM 28342 draft genome.</title>
        <authorList>
            <person name="Sydenham T.V."/>
            <person name="Hasman H."/>
            <person name="Justensen U.S."/>
        </authorList>
    </citation>
    <scope>NUCLEOTIDE SEQUENCE [LARGE SCALE GENOMIC DNA]</scope>
    <source>
        <strain evidence="5 6">OUH 308042</strain>
    </source>
</reference>
<gene>
    <name evidence="5" type="ORF">BA92_08145</name>
</gene>
<proteinExistence type="predicted"/>
<dbReference type="InterPro" id="IPR020845">
    <property type="entry name" value="AMP-binding_CS"/>
</dbReference>
<dbReference type="Gene3D" id="3.30.300.30">
    <property type="match status" value="1"/>
</dbReference>